<reference evidence="2 3" key="1">
    <citation type="submission" date="2018-12" db="EMBL/GenBank/DDBJ databases">
        <title>Dyella dinghuensis sp. nov. DHOA06 and Dyella choica sp. nov. 4M-K27, isolated from forest soil.</title>
        <authorList>
            <person name="Qiu L.-H."/>
            <person name="Gao Z.-H."/>
        </authorList>
    </citation>
    <scope>NUCLEOTIDE SEQUENCE [LARGE SCALE GENOMIC DNA]</scope>
    <source>
        <strain evidence="2 3">4M-K27</strain>
    </source>
</reference>
<name>A0A3S0S769_9GAMM</name>
<dbReference type="PANTHER" id="PTHR33990:SF1">
    <property type="entry name" value="PROTEIN YJDN"/>
    <property type="match status" value="1"/>
</dbReference>
<organism evidence="2 3">
    <name type="scientific">Dyella choica</name>
    <dbReference type="NCBI Taxonomy" id="1927959"/>
    <lineage>
        <taxon>Bacteria</taxon>
        <taxon>Pseudomonadati</taxon>
        <taxon>Pseudomonadota</taxon>
        <taxon>Gammaproteobacteria</taxon>
        <taxon>Lysobacterales</taxon>
        <taxon>Rhodanobacteraceae</taxon>
        <taxon>Dyella</taxon>
    </lineage>
</organism>
<evidence type="ECO:0000313" key="2">
    <source>
        <dbReference type="EMBL" id="RUL70200.1"/>
    </source>
</evidence>
<dbReference type="CDD" id="cd06588">
    <property type="entry name" value="PhnB_like"/>
    <property type="match status" value="1"/>
</dbReference>
<accession>A0A3S0S769</accession>
<dbReference type="PANTHER" id="PTHR33990">
    <property type="entry name" value="PROTEIN YJDN-RELATED"/>
    <property type="match status" value="1"/>
</dbReference>
<dbReference type="RefSeq" id="WP_126686789.1">
    <property type="nucleotide sequence ID" value="NZ_RYYV01000026.1"/>
</dbReference>
<dbReference type="SUPFAM" id="SSF54593">
    <property type="entry name" value="Glyoxalase/Bleomycin resistance protein/Dihydroxybiphenyl dioxygenase"/>
    <property type="match status" value="1"/>
</dbReference>
<gene>
    <name evidence="2" type="ORF">EKH80_21160</name>
</gene>
<feature type="domain" description="PhnB-like" evidence="1">
    <location>
        <begin position="5"/>
        <end position="131"/>
    </location>
</feature>
<dbReference type="InterPro" id="IPR029068">
    <property type="entry name" value="Glyas_Bleomycin-R_OHBP_Dase"/>
</dbReference>
<dbReference type="AlphaFoldDB" id="A0A3S0S769"/>
<sequence length="137" mass="15239">MYVQSYLFFSGRCDEALGYYEKHLGAKIHAKMRYGDAPPDQRPNSDAASDHIMYSNFSIGDTVLMASDDCINTNTKFQGFSLSLSVNTKDEAERAFNALADGGQVHAPLSETFFSPYFGMVVDRFGISWMVLIPGQQ</sequence>
<comment type="caution">
    <text evidence="2">The sequence shown here is derived from an EMBL/GenBank/DDBJ whole genome shotgun (WGS) entry which is preliminary data.</text>
</comment>
<dbReference type="Pfam" id="PF06983">
    <property type="entry name" value="3-dmu-9_3-mt"/>
    <property type="match status" value="1"/>
</dbReference>
<dbReference type="InterPro" id="IPR028973">
    <property type="entry name" value="PhnB-like"/>
</dbReference>
<dbReference type="Gene3D" id="3.10.180.10">
    <property type="entry name" value="2,3-Dihydroxybiphenyl 1,2-Dioxygenase, domain 1"/>
    <property type="match status" value="1"/>
</dbReference>
<dbReference type="Proteomes" id="UP000274358">
    <property type="component" value="Unassembled WGS sequence"/>
</dbReference>
<keyword evidence="3" id="KW-1185">Reference proteome</keyword>
<dbReference type="OrthoDB" id="9795306at2"/>
<proteinExistence type="predicted"/>
<protein>
    <submittedName>
        <fullName evidence="2">VOC family protein</fullName>
    </submittedName>
</protein>
<evidence type="ECO:0000313" key="3">
    <source>
        <dbReference type="Proteomes" id="UP000274358"/>
    </source>
</evidence>
<evidence type="ECO:0000259" key="1">
    <source>
        <dbReference type="Pfam" id="PF06983"/>
    </source>
</evidence>
<dbReference type="EMBL" id="RYYV01000026">
    <property type="protein sequence ID" value="RUL70200.1"/>
    <property type="molecule type" value="Genomic_DNA"/>
</dbReference>